<evidence type="ECO:0000256" key="2">
    <source>
        <dbReference type="ARBA" id="ARBA00012513"/>
    </source>
</evidence>
<dbReference type="Gene3D" id="3.30.200.20">
    <property type="entry name" value="Phosphorylase Kinase, domain 1"/>
    <property type="match status" value="1"/>
</dbReference>
<dbReference type="SUPFAM" id="SSF56112">
    <property type="entry name" value="Protein kinase-like (PK-like)"/>
    <property type="match status" value="1"/>
</dbReference>
<dbReference type="Gene3D" id="1.10.510.10">
    <property type="entry name" value="Transferase(Phosphotransferase) domain 1"/>
    <property type="match status" value="1"/>
</dbReference>
<keyword evidence="5" id="KW-0418">Kinase</keyword>
<keyword evidence="8" id="KW-0472">Membrane</keyword>
<keyword evidence="4 7" id="KW-0547">Nucleotide-binding</keyword>
<sequence>MFRYKIRKAQEEASAIAQKAQEYLETSSYWEYEKSLGNGSYGVAILVRQKGESAPNKRRMALKIALKGLESDLETEINWLKELHGAKHIVQMLEYVDNQVRSNMDEGPQSLSEQTIFSSLARIEGPLLALEYIDGGDMLQFWERMWEDDVHMPNRMLWALYLCLIRACIGMAYPIGSAVGTAPVLETMPPDGTTLRGIKHNDIATRNVMINTGDGLGEHHIGHMFKLIDFGVTTEDTVKPEVGPQKNLFEISQYVGFFIKMANLRTGRLRVHKGFETRATELLEESWGRSYPWLDRDLAELIAECMYYDAARRPSLQEALTRAGDAVMNRRANSFPEPQNETDDAIREFVQRYILDASTG</sequence>
<reference evidence="10 11" key="1">
    <citation type="submission" date="2018-12" db="EMBL/GenBank/DDBJ databases">
        <title>Draft genome sequence of Xylaria grammica IHI A82.</title>
        <authorList>
            <person name="Buettner E."/>
            <person name="Kellner H."/>
        </authorList>
    </citation>
    <scope>NUCLEOTIDE SEQUENCE [LARGE SCALE GENOMIC DNA]</scope>
    <source>
        <strain evidence="10 11">IHI A82</strain>
    </source>
</reference>
<dbReference type="InterPro" id="IPR017441">
    <property type="entry name" value="Protein_kinase_ATP_BS"/>
</dbReference>
<accession>A0A439CYP2</accession>
<dbReference type="PANTHER" id="PTHR43671:SF13">
    <property type="entry name" value="SERINE_THREONINE-PROTEIN KINASE NEK2"/>
    <property type="match status" value="1"/>
</dbReference>
<dbReference type="EMBL" id="RYZI01000265">
    <property type="protein sequence ID" value="RWA07344.1"/>
    <property type="molecule type" value="Genomic_DNA"/>
</dbReference>
<organism evidence="10 11">
    <name type="scientific">Xylaria grammica</name>
    <dbReference type="NCBI Taxonomy" id="363999"/>
    <lineage>
        <taxon>Eukaryota</taxon>
        <taxon>Fungi</taxon>
        <taxon>Dikarya</taxon>
        <taxon>Ascomycota</taxon>
        <taxon>Pezizomycotina</taxon>
        <taxon>Sordariomycetes</taxon>
        <taxon>Xylariomycetidae</taxon>
        <taxon>Xylariales</taxon>
        <taxon>Xylariaceae</taxon>
        <taxon>Xylaria</taxon>
    </lineage>
</organism>
<evidence type="ECO:0000256" key="7">
    <source>
        <dbReference type="PROSITE-ProRule" id="PRU10141"/>
    </source>
</evidence>
<dbReference type="PANTHER" id="PTHR43671">
    <property type="entry name" value="SERINE/THREONINE-PROTEIN KINASE NEK"/>
    <property type="match status" value="1"/>
</dbReference>
<dbReference type="Proteomes" id="UP000286045">
    <property type="component" value="Unassembled WGS sequence"/>
</dbReference>
<dbReference type="InterPro" id="IPR011009">
    <property type="entry name" value="Kinase-like_dom_sf"/>
</dbReference>
<dbReference type="GO" id="GO:0005524">
    <property type="term" value="F:ATP binding"/>
    <property type="evidence" value="ECO:0007669"/>
    <property type="project" value="UniProtKB-UniRule"/>
</dbReference>
<dbReference type="PROSITE" id="PS50011">
    <property type="entry name" value="PROTEIN_KINASE_DOM"/>
    <property type="match status" value="1"/>
</dbReference>
<evidence type="ECO:0000256" key="1">
    <source>
        <dbReference type="ARBA" id="ARBA00010886"/>
    </source>
</evidence>
<dbReference type="PROSITE" id="PS00107">
    <property type="entry name" value="PROTEIN_KINASE_ATP"/>
    <property type="match status" value="1"/>
</dbReference>
<dbReference type="EC" id="2.7.11.1" evidence="2"/>
<comment type="caution">
    <text evidence="10">The sequence shown here is derived from an EMBL/GenBank/DDBJ whole genome shotgun (WGS) entry which is preliminary data.</text>
</comment>
<dbReference type="GO" id="GO:0004674">
    <property type="term" value="F:protein serine/threonine kinase activity"/>
    <property type="evidence" value="ECO:0007669"/>
    <property type="project" value="UniProtKB-EC"/>
</dbReference>
<evidence type="ECO:0000313" key="10">
    <source>
        <dbReference type="EMBL" id="RWA07344.1"/>
    </source>
</evidence>
<protein>
    <recommendedName>
        <fullName evidence="2">non-specific serine/threonine protein kinase</fullName>
        <ecNumber evidence="2">2.7.11.1</ecNumber>
    </recommendedName>
</protein>
<feature type="binding site" evidence="7">
    <location>
        <position position="67"/>
    </location>
    <ligand>
        <name>ATP</name>
        <dbReference type="ChEBI" id="CHEBI:30616"/>
    </ligand>
</feature>
<gene>
    <name evidence="10" type="ORF">EKO27_g7760</name>
</gene>
<dbReference type="AlphaFoldDB" id="A0A439CYP2"/>
<keyword evidence="8" id="KW-0812">Transmembrane</keyword>
<evidence type="ECO:0000259" key="9">
    <source>
        <dbReference type="PROSITE" id="PS50011"/>
    </source>
</evidence>
<feature type="domain" description="Protein kinase" evidence="9">
    <location>
        <begin position="30"/>
        <end position="328"/>
    </location>
</feature>
<keyword evidence="11" id="KW-1185">Reference proteome</keyword>
<keyword evidence="8" id="KW-1133">Transmembrane helix</keyword>
<evidence type="ECO:0000256" key="3">
    <source>
        <dbReference type="ARBA" id="ARBA00022679"/>
    </source>
</evidence>
<comment type="similarity">
    <text evidence="1">Belongs to the protein kinase superfamily. NEK Ser/Thr protein kinase family. NIMA subfamily.</text>
</comment>
<dbReference type="SMART" id="SM00220">
    <property type="entry name" value="S_TKc"/>
    <property type="match status" value="1"/>
</dbReference>
<keyword evidence="6 7" id="KW-0067">ATP-binding</keyword>
<evidence type="ECO:0000313" key="11">
    <source>
        <dbReference type="Proteomes" id="UP000286045"/>
    </source>
</evidence>
<dbReference type="InterPro" id="IPR050660">
    <property type="entry name" value="NEK_Ser/Thr_kinase"/>
</dbReference>
<evidence type="ECO:0000256" key="6">
    <source>
        <dbReference type="ARBA" id="ARBA00022840"/>
    </source>
</evidence>
<evidence type="ECO:0000256" key="8">
    <source>
        <dbReference type="SAM" id="Phobius"/>
    </source>
</evidence>
<evidence type="ECO:0000256" key="5">
    <source>
        <dbReference type="ARBA" id="ARBA00022777"/>
    </source>
</evidence>
<proteinExistence type="inferred from homology"/>
<keyword evidence="3" id="KW-0808">Transferase</keyword>
<feature type="transmembrane region" description="Helical" evidence="8">
    <location>
        <begin position="156"/>
        <end position="176"/>
    </location>
</feature>
<dbReference type="InterPro" id="IPR000719">
    <property type="entry name" value="Prot_kinase_dom"/>
</dbReference>
<name>A0A439CYP2_9PEZI</name>
<evidence type="ECO:0000256" key="4">
    <source>
        <dbReference type="ARBA" id="ARBA00022741"/>
    </source>
</evidence>